<dbReference type="PROSITE" id="PS50850">
    <property type="entry name" value="MFS"/>
    <property type="match status" value="1"/>
</dbReference>
<dbReference type="GO" id="GO:0022857">
    <property type="term" value="F:transmembrane transporter activity"/>
    <property type="evidence" value="ECO:0007669"/>
    <property type="project" value="InterPro"/>
</dbReference>
<dbReference type="Pfam" id="PF00083">
    <property type="entry name" value="Sugar_tr"/>
    <property type="match status" value="1"/>
</dbReference>
<evidence type="ECO:0000256" key="4">
    <source>
        <dbReference type="ARBA" id="ARBA00022692"/>
    </source>
</evidence>
<evidence type="ECO:0000256" key="8">
    <source>
        <dbReference type="SAM" id="MobiDB-lite"/>
    </source>
</evidence>
<protein>
    <submittedName>
        <fullName evidence="11">D-xylose-proton symporter</fullName>
    </submittedName>
</protein>
<organism evidence="11 12">
    <name type="scientific">Kwoniella heveanensis BCC8398</name>
    <dbReference type="NCBI Taxonomy" id="1296120"/>
    <lineage>
        <taxon>Eukaryota</taxon>
        <taxon>Fungi</taxon>
        <taxon>Dikarya</taxon>
        <taxon>Basidiomycota</taxon>
        <taxon>Agaricomycotina</taxon>
        <taxon>Tremellomycetes</taxon>
        <taxon>Tremellales</taxon>
        <taxon>Cryptococcaceae</taxon>
        <taxon>Kwoniella</taxon>
    </lineage>
</organism>
<evidence type="ECO:0000259" key="10">
    <source>
        <dbReference type="PROSITE" id="PS50850"/>
    </source>
</evidence>
<evidence type="ECO:0000256" key="9">
    <source>
        <dbReference type="SAM" id="Phobius"/>
    </source>
</evidence>
<dbReference type="InterPro" id="IPR005828">
    <property type="entry name" value="MFS_sugar_transport-like"/>
</dbReference>
<name>A0A1B9GZI3_9TREE</name>
<keyword evidence="5 9" id="KW-1133">Transmembrane helix</keyword>
<dbReference type="FunFam" id="1.20.1250.20:FF:000100">
    <property type="entry name" value="MFS sugar transporter, putative"/>
    <property type="match status" value="1"/>
</dbReference>
<evidence type="ECO:0000256" key="6">
    <source>
        <dbReference type="ARBA" id="ARBA00023136"/>
    </source>
</evidence>
<feature type="transmembrane region" description="Helical" evidence="9">
    <location>
        <begin position="494"/>
        <end position="514"/>
    </location>
</feature>
<dbReference type="SUPFAM" id="SSF103473">
    <property type="entry name" value="MFS general substrate transporter"/>
    <property type="match status" value="1"/>
</dbReference>
<feature type="transmembrane region" description="Helical" evidence="9">
    <location>
        <begin position="342"/>
        <end position="361"/>
    </location>
</feature>
<dbReference type="PRINTS" id="PR00171">
    <property type="entry name" value="SUGRTRNSPORT"/>
</dbReference>
<feature type="transmembrane region" description="Helical" evidence="9">
    <location>
        <begin position="559"/>
        <end position="579"/>
    </location>
</feature>
<dbReference type="GO" id="GO:0015798">
    <property type="term" value="P:myo-inositol transport"/>
    <property type="evidence" value="ECO:0007669"/>
    <property type="project" value="UniProtKB-ARBA"/>
</dbReference>
<feature type="transmembrane region" description="Helical" evidence="9">
    <location>
        <begin position="247"/>
        <end position="268"/>
    </location>
</feature>
<feature type="transmembrane region" description="Helical" evidence="9">
    <location>
        <begin position="308"/>
        <end position="330"/>
    </location>
</feature>
<feature type="transmembrane region" description="Helical" evidence="9">
    <location>
        <begin position="520"/>
        <end position="538"/>
    </location>
</feature>
<feature type="transmembrane region" description="Helical" evidence="9">
    <location>
        <begin position="591"/>
        <end position="610"/>
    </location>
</feature>
<comment type="catalytic activity">
    <reaction evidence="7">
        <text>myo-inositol(out) + H(+)(out) = myo-inositol(in) + H(+)(in)</text>
        <dbReference type="Rhea" id="RHEA:60364"/>
        <dbReference type="ChEBI" id="CHEBI:15378"/>
        <dbReference type="ChEBI" id="CHEBI:17268"/>
    </reaction>
</comment>
<dbReference type="InterPro" id="IPR003663">
    <property type="entry name" value="Sugar/inositol_transpt"/>
</dbReference>
<dbReference type="OrthoDB" id="5290825at2759"/>
<dbReference type="PROSITE" id="PS00216">
    <property type="entry name" value="SUGAR_TRANSPORT_1"/>
    <property type="match status" value="1"/>
</dbReference>
<dbReference type="Gene3D" id="1.20.1250.20">
    <property type="entry name" value="MFS general substrate transporter like domains"/>
    <property type="match status" value="1"/>
</dbReference>
<keyword evidence="3" id="KW-0813">Transport</keyword>
<dbReference type="PANTHER" id="PTHR48020">
    <property type="entry name" value="PROTON MYO-INOSITOL COTRANSPORTER"/>
    <property type="match status" value="1"/>
</dbReference>
<reference evidence="12" key="2">
    <citation type="submission" date="2013-12" db="EMBL/GenBank/DDBJ databases">
        <title>Evolution of pathogenesis and genome organization in the Tremellales.</title>
        <authorList>
            <person name="Cuomo C."/>
            <person name="Litvintseva A."/>
            <person name="Heitman J."/>
            <person name="Chen Y."/>
            <person name="Sun S."/>
            <person name="Springer D."/>
            <person name="Dromer F."/>
            <person name="Young S."/>
            <person name="Zeng Q."/>
            <person name="Chapman S."/>
            <person name="Gujja S."/>
            <person name="Saif S."/>
            <person name="Birren B."/>
        </authorList>
    </citation>
    <scope>NUCLEOTIDE SEQUENCE [LARGE SCALE GENOMIC DNA]</scope>
    <source>
        <strain evidence="12">BCC8398</strain>
    </source>
</reference>
<comment type="subcellular location">
    <subcellularLocation>
        <location evidence="1">Membrane</location>
        <topology evidence="1">Multi-pass membrane protein</topology>
    </subcellularLocation>
</comment>
<dbReference type="NCBIfam" id="TIGR00879">
    <property type="entry name" value="SP"/>
    <property type="match status" value="1"/>
</dbReference>
<dbReference type="InterPro" id="IPR005829">
    <property type="entry name" value="Sugar_transporter_CS"/>
</dbReference>
<evidence type="ECO:0000256" key="7">
    <source>
        <dbReference type="ARBA" id="ARBA00049119"/>
    </source>
</evidence>
<dbReference type="GO" id="GO:0016020">
    <property type="term" value="C:membrane"/>
    <property type="evidence" value="ECO:0007669"/>
    <property type="project" value="UniProtKB-SubCell"/>
</dbReference>
<dbReference type="InterPro" id="IPR050814">
    <property type="entry name" value="Myo-inositol_Transporter"/>
</dbReference>
<keyword evidence="12" id="KW-1185">Reference proteome</keyword>
<feature type="domain" description="Major facilitator superfamily (MFS) profile" evidence="10">
    <location>
        <begin position="167"/>
        <end position="614"/>
    </location>
</feature>
<dbReference type="InterPro" id="IPR020846">
    <property type="entry name" value="MFS_dom"/>
</dbReference>
<evidence type="ECO:0000256" key="5">
    <source>
        <dbReference type="ARBA" id="ARBA00022989"/>
    </source>
</evidence>
<keyword evidence="4 9" id="KW-0812">Transmembrane</keyword>
<feature type="transmembrane region" description="Helical" evidence="9">
    <location>
        <begin position="427"/>
        <end position="450"/>
    </location>
</feature>
<accession>A0A1B9GZI3</accession>
<gene>
    <name evidence="11" type="ORF">I316_01685</name>
</gene>
<comment type="similarity">
    <text evidence="2">Belongs to the major facilitator superfamily. Sugar transporter (TC 2.A.1.1) family.</text>
</comment>
<evidence type="ECO:0000256" key="3">
    <source>
        <dbReference type="ARBA" id="ARBA00022448"/>
    </source>
</evidence>
<dbReference type="AlphaFoldDB" id="A0A1B9GZI3"/>
<dbReference type="EMBL" id="KI669495">
    <property type="protein sequence ID" value="OCF36436.1"/>
    <property type="molecule type" value="Genomic_DNA"/>
</dbReference>
<evidence type="ECO:0000256" key="2">
    <source>
        <dbReference type="ARBA" id="ARBA00010992"/>
    </source>
</evidence>
<dbReference type="InterPro" id="IPR036259">
    <property type="entry name" value="MFS_trans_sf"/>
</dbReference>
<proteinExistence type="inferred from homology"/>
<keyword evidence="6 9" id="KW-0472">Membrane</keyword>
<feature type="region of interest" description="Disordered" evidence="8">
    <location>
        <begin position="52"/>
        <end position="86"/>
    </location>
</feature>
<evidence type="ECO:0000256" key="1">
    <source>
        <dbReference type="ARBA" id="ARBA00004141"/>
    </source>
</evidence>
<reference evidence="11 12" key="1">
    <citation type="submission" date="2013-07" db="EMBL/GenBank/DDBJ databases">
        <title>The Genome Sequence of Cryptococcus heveanensis BCC8398.</title>
        <authorList>
            <consortium name="The Broad Institute Genome Sequencing Platform"/>
            <person name="Cuomo C."/>
            <person name="Litvintseva A."/>
            <person name="Chen Y."/>
            <person name="Heitman J."/>
            <person name="Sun S."/>
            <person name="Springer D."/>
            <person name="Dromer F."/>
            <person name="Young S.K."/>
            <person name="Zeng Q."/>
            <person name="Gargeya S."/>
            <person name="Fitzgerald M."/>
            <person name="Abouelleil A."/>
            <person name="Alvarado L."/>
            <person name="Berlin A.M."/>
            <person name="Chapman S.B."/>
            <person name="Dewar J."/>
            <person name="Goldberg J."/>
            <person name="Griggs A."/>
            <person name="Gujja S."/>
            <person name="Hansen M."/>
            <person name="Howarth C."/>
            <person name="Imamovic A."/>
            <person name="Larimer J."/>
            <person name="McCowan C."/>
            <person name="Murphy C."/>
            <person name="Pearson M."/>
            <person name="Priest M."/>
            <person name="Roberts A."/>
            <person name="Saif S."/>
            <person name="Shea T."/>
            <person name="Sykes S."/>
            <person name="Wortman J."/>
            <person name="Nusbaum C."/>
            <person name="Birren B."/>
        </authorList>
    </citation>
    <scope>NUCLEOTIDE SEQUENCE [LARGE SCALE GENOMIC DNA]</scope>
    <source>
        <strain evidence="11 12">BCC8398</strain>
    </source>
</reference>
<dbReference type="GO" id="GO:0015791">
    <property type="term" value="P:polyol transmembrane transport"/>
    <property type="evidence" value="ECO:0007669"/>
    <property type="project" value="UniProtKB-ARBA"/>
</dbReference>
<dbReference type="PANTHER" id="PTHR48020:SF25">
    <property type="entry name" value="SUGAR TRANSPORTER, PUTATIVE (AFU_ORTHOLOGUE AFUA_7G05830)-RELATED"/>
    <property type="match status" value="1"/>
</dbReference>
<feature type="transmembrane region" description="Helical" evidence="9">
    <location>
        <begin position="462"/>
        <end position="482"/>
    </location>
</feature>
<evidence type="ECO:0000313" key="12">
    <source>
        <dbReference type="Proteomes" id="UP000092666"/>
    </source>
</evidence>
<sequence>MSDSNPTRLTRSAMGHGYRHQSTYPLTAAMTEGKPATQHVDLAASQAEGATVLQPGTARTSAEGTAIGSEGPGHGIKGPSHKLNLNSNENARLANPLADLTDEEVMAGAAAFASANNLPVEAFRKGGLVAKRPNAFENMKELNESDKETLRYEDSHPYKQPWVLYNLVIACSVAAAVQGMDESVISGAQLFFPQQFGISSANPSPKYAHNAEYLEGLVNGAPYLCCAIIGCWMTAPLNRLFGRRGTIFITAMISFLTCIWSAVTNTWWHLFIARFFLGFGIGPKSATVPIFAAECTPARIRGSLVMQWQVWTAFGIMLGYCADLIFYHVPDHPHITGLNWRLMLASAGIPALFVMAQVFFLPESPRWLMSKGKYEKAYASMLRLRGNDLLAARDLYYIFVLLEEEAAVVSGRNLFLEIFTIPRNRRAMIGSTIVMFGQQFCGVNAIVYYTATIFTSTGFSEISALLASFGFGLINTVFAIPGMLTIDRFGRRPLLLITFPIMSILLLATGMSFYIPGRTARIGCITLFIYLYDCFYSSGEGPVPFTYSAEVYDLSHREVGMSLATAVLWGFNFIVAFTFPKLLTAFKPQGAFGWYAAWCAALFVLILFFLPESKGYSLEELDQVFSVPTGVHAKYQLYNLKWHFNHYVLRSKEPHRPLYRFDEDEDGAGVAAYENKEKRVSHHETSA</sequence>
<evidence type="ECO:0000313" key="11">
    <source>
        <dbReference type="EMBL" id="OCF36436.1"/>
    </source>
</evidence>
<dbReference type="Proteomes" id="UP000092666">
    <property type="component" value="Unassembled WGS sequence"/>
</dbReference>